<feature type="transmembrane region" description="Helical" evidence="6">
    <location>
        <begin position="130"/>
        <end position="154"/>
    </location>
</feature>
<dbReference type="GO" id="GO:0043190">
    <property type="term" value="C:ATP-binding cassette (ABC) transporter complex"/>
    <property type="evidence" value="ECO:0007669"/>
    <property type="project" value="InterPro"/>
</dbReference>
<feature type="transmembrane region" description="Helical" evidence="6">
    <location>
        <begin position="98"/>
        <end position="124"/>
    </location>
</feature>
<feature type="transmembrane region" description="Helical" evidence="6">
    <location>
        <begin position="59"/>
        <end position="77"/>
    </location>
</feature>
<dbReference type="KEGG" id="strr:EKD16_15545"/>
<name>A0A4P6Q672_9ACTN</name>
<dbReference type="RefSeq" id="WP_131098979.1">
    <property type="nucleotide sequence ID" value="NZ_CP036455.1"/>
</dbReference>
<dbReference type="OrthoDB" id="9786643at2"/>
<evidence type="ECO:0000256" key="1">
    <source>
        <dbReference type="ARBA" id="ARBA00004141"/>
    </source>
</evidence>
<feature type="domain" description="ABC-2 type transporter transmembrane" evidence="7">
    <location>
        <begin position="53"/>
        <end position="238"/>
    </location>
</feature>
<evidence type="ECO:0000256" key="2">
    <source>
        <dbReference type="ARBA" id="ARBA00022692"/>
    </source>
</evidence>
<feature type="transmembrane region" description="Helical" evidence="6">
    <location>
        <begin position="166"/>
        <end position="193"/>
    </location>
</feature>
<dbReference type="InterPro" id="IPR013525">
    <property type="entry name" value="ABC2_TM"/>
</dbReference>
<comment type="subcellular location">
    <subcellularLocation>
        <location evidence="1">Membrane</location>
        <topology evidence="1">Multi-pass membrane protein</topology>
    </subcellularLocation>
</comment>
<evidence type="ECO:0000256" key="4">
    <source>
        <dbReference type="ARBA" id="ARBA00023136"/>
    </source>
</evidence>
<feature type="transmembrane region" description="Helical" evidence="6">
    <location>
        <begin position="222"/>
        <end position="241"/>
    </location>
</feature>
<dbReference type="Proteomes" id="UP000292235">
    <property type="component" value="Chromosome"/>
</dbReference>
<evidence type="ECO:0000256" key="5">
    <source>
        <dbReference type="ARBA" id="ARBA00023251"/>
    </source>
</evidence>
<keyword evidence="4 6" id="KW-0472">Membrane</keyword>
<evidence type="ECO:0000259" key="7">
    <source>
        <dbReference type="Pfam" id="PF12698"/>
    </source>
</evidence>
<evidence type="ECO:0000256" key="6">
    <source>
        <dbReference type="SAM" id="Phobius"/>
    </source>
</evidence>
<keyword evidence="2 6" id="KW-0812">Transmembrane</keyword>
<gene>
    <name evidence="8" type="ORF">EKD16_15545</name>
</gene>
<dbReference type="EMBL" id="CP036455">
    <property type="protein sequence ID" value="QBI54881.1"/>
    <property type="molecule type" value="Genomic_DNA"/>
</dbReference>
<keyword evidence="9" id="KW-1185">Reference proteome</keyword>
<evidence type="ECO:0000256" key="3">
    <source>
        <dbReference type="ARBA" id="ARBA00022989"/>
    </source>
</evidence>
<dbReference type="PANTHER" id="PTHR43229:SF2">
    <property type="entry name" value="NODULATION PROTEIN J"/>
    <property type="match status" value="1"/>
</dbReference>
<dbReference type="GO" id="GO:0046677">
    <property type="term" value="P:response to antibiotic"/>
    <property type="evidence" value="ECO:0007669"/>
    <property type="project" value="UniProtKB-KW"/>
</dbReference>
<keyword evidence="5" id="KW-0046">Antibiotic resistance</keyword>
<dbReference type="PANTHER" id="PTHR43229">
    <property type="entry name" value="NODULATION PROTEIN J"/>
    <property type="match status" value="1"/>
</dbReference>
<evidence type="ECO:0000313" key="8">
    <source>
        <dbReference type="EMBL" id="QBI54881.1"/>
    </source>
</evidence>
<protein>
    <submittedName>
        <fullName evidence="8">ABC-2 family transporter protein</fullName>
    </submittedName>
</protein>
<proteinExistence type="predicted"/>
<evidence type="ECO:0000313" key="9">
    <source>
        <dbReference type="Proteomes" id="UP000292235"/>
    </source>
</evidence>
<reference evidence="8 9" key="1">
    <citation type="submission" date="2019-02" db="EMBL/GenBank/DDBJ databases">
        <authorList>
            <person name="Khodamoradi S."/>
            <person name="Hahnke R.L."/>
            <person name="Kaempfer P."/>
            <person name="Schumann P."/>
            <person name="Rohde M."/>
            <person name="Steinert M."/>
            <person name="Luzhetskyy A."/>
            <person name="Wink J."/>
            <person name="Ruckert C."/>
        </authorList>
    </citation>
    <scope>NUCLEOTIDE SEQUENCE [LARGE SCALE GENOMIC DNA]</scope>
    <source>
        <strain evidence="8 9">M2</strain>
    </source>
</reference>
<dbReference type="InterPro" id="IPR051784">
    <property type="entry name" value="Nod_factor_ABC_transporter"/>
</dbReference>
<dbReference type="InterPro" id="IPR000412">
    <property type="entry name" value="ABC_2_transport"/>
</dbReference>
<dbReference type="PIRSF" id="PIRSF006648">
    <property type="entry name" value="DrrB"/>
    <property type="match status" value="1"/>
</dbReference>
<sequence>MKGGYLTLELRRVLREPGTILFVLGFPAAFYVLEVIIFQAEWPAEKAQYEPATILMPSMAAWGVLISGMLVGTRVVNERKAGWQRQLRLTPLSSANYLLGKAAVGMVVAVPPPFVVALVGALFLDVSLEPTGWLFVTLLVSIGGLPFAILGLLIGQLGTRENVQQITIIGMLVLAIFGGIFIPLQSLPAWFVYVSYVTPSYWLAELGKAGVSTSGVGTQSPVLAGAVLLAWSVVLAVAVVWRYRHDSARS</sequence>
<organism evidence="8 9">
    <name type="scientific">Streptomonospora litoralis</name>
    <dbReference type="NCBI Taxonomy" id="2498135"/>
    <lineage>
        <taxon>Bacteria</taxon>
        <taxon>Bacillati</taxon>
        <taxon>Actinomycetota</taxon>
        <taxon>Actinomycetes</taxon>
        <taxon>Streptosporangiales</taxon>
        <taxon>Nocardiopsidaceae</taxon>
        <taxon>Streptomonospora</taxon>
    </lineage>
</organism>
<feature type="transmembrane region" description="Helical" evidence="6">
    <location>
        <begin position="20"/>
        <end position="39"/>
    </location>
</feature>
<accession>A0A4P6Q672</accession>
<dbReference type="AlphaFoldDB" id="A0A4P6Q672"/>
<dbReference type="Pfam" id="PF12698">
    <property type="entry name" value="ABC2_membrane_3"/>
    <property type="match status" value="1"/>
</dbReference>
<dbReference type="GO" id="GO:0140359">
    <property type="term" value="F:ABC-type transporter activity"/>
    <property type="evidence" value="ECO:0007669"/>
    <property type="project" value="InterPro"/>
</dbReference>
<keyword evidence="3 6" id="KW-1133">Transmembrane helix</keyword>